<keyword evidence="3" id="KW-1185">Reference proteome</keyword>
<protein>
    <submittedName>
        <fullName evidence="2">DUF2165 domain-containing protein</fullName>
    </submittedName>
</protein>
<dbReference type="Proteomes" id="UP001059380">
    <property type="component" value="Chromosome"/>
</dbReference>
<keyword evidence="1" id="KW-1133">Transmembrane helix</keyword>
<feature type="transmembrane region" description="Helical" evidence="1">
    <location>
        <begin position="104"/>
        <end position="130"/>
    </location>
</feature>
<evidence type="ECO:0000256" key="1">
    <source>
        <dbReference type="SAM" id="Phobius"/>
    </source>
</evidence>
<dbReference type="EMBL" id="CP093313">
    <property type="protein sequence ID" value="UWZ83674.1"/>
    <property type="molecule type" value="Genomic_DNA"/>
</dbReference>
<evidence type="ECO:0000313" key="2">
    <source>
        <dbReference type="EMBL" id="UWZ83674.1"/>
    </source>
</evidence>
<organism evidence="2 3">
    <name type="scientific">Occallatibacter riparius</name>
    <dbReference type="NCBI Taxonomy" id="1002689"/>
    <lineage>
        <taxon>Bacteria</taxon>
        <taxon>Pseudomonadati</taxon>
        <taxon>Acidobacteriota</taxon>
        <taxon>Terriglobia</taxon>
        <taxon>Terriglobales</taxon>
        <taxon>Acidobacteriaceae</taxon>
        <taxon>Occallatibacter</taxon>
    </lineage>
</organism>
<reference evidence="2" key="1">
    <citation type="submission" date="2021-04" db="EMBL/GenBank/DDBJ databases">
        <title>Phylogenetic analysis of Acidobacteriaceae.</title>
        <authorList>
            <person name="Qiu L."/>
            <person name="Zhang Q."/>
        </authorList>
    </citation>
    <scope>NUCLEOTIDE SEQUENCE</scope>
    <source>
        <strain evidence="2">DSM 25168</strain>
    </source>
</reference>
<proteinExistence type="predicted"/>
<dbReference type="KEGG" id="orp:MOP44_24285"/>
<gene>
    <name evidence="2" type="ORF">MOP44_24285</name>
</gene>
<dbReference type="AlphaFoldDB" id="A0A9J7BPK0"/>
<keyword evidence="1" id="KW-0812">Transmembrane</keyword>
<feature type="transmembrane region" description="Helical" evidence="1">
    <location>
        <begin position="142"/>
        <end position="159"/>
    </location>
</feature>
<dbReference type="InterPro" id="IPR018681">
    <property type="entry name" value="DUF2165_transmembrane"/>
</dbReference>
<dbReference type="RefSeq" id="WP_260793022.1">
    <property type="nucleotide sequence ID" value="NZ_CP093313.1"/>
</dbReference>
<dbReference type="Pfam" id="PF09933">
    <property type="entry name" value="DUF2165"/>
    <property type="match status" value="1"/>
</dbReference>
<name>A0A9J7BPK0_9BACT</name>
<accession>A0A9J7BPK0</accession>
<sequence>MITRTAKLLLLWALVLFHTLVAFNNVTDFDSNYQFVRHVLMMDSTFPSSHTHWRAIGSPAVHVAFYVGIIAWEAAIALLLWVGSVRMLRSLREPAAVFNAAKRLPILALTLSLLMWLVAFLCVGGEWFLMWQSQTWNGQQEAFRMFAVVGLVLLILMHADTDEQV</sequence>
<keyword evidence="1" id="KW-0472">Membrane</keyword>
<evidence type="ECO:0000313" key="3">
    <source>
        <dbReference type="Proteomes" id="UP001059380"/>
    </source>
</evidence>
<feature type="transmembrane region" description="Helical" evidence="1">
    <location>
        <begin position="63"/>
        <end position="83"/>
    </location>
</feature>